<protein>
    <recommendedName>
        <fullName evidence="7">Major facilitator superfamily (MFS) profile domain-containing protein</fullName>
    </recommendedName>
</protein>
<keyword evidence="10" id="KW-1185">Reference proteome</keyword>
<keyword evidence="4 6" id="KW-1133">Transmembrane helix</keyword>
<comment type="caution">
    <text evidence="9">The sequence shown here is derived from an EMBL/GenBank/DDBJ whole genome shotgun (WGS) entry which is preliminary data.</text>
</comment>
<keyword evidence="3 6" id="KW-0812">Transmembrane</keyword>
<evidence type="ECO:0000256" key="1">
    <source>
        <dbReference type="ARBA" id="ARBA00004141"/>
    </source>
</evidence>
<proteinExistence type="predicted"/>
<dbReference type="PANTHER" id="PTHR23506:SF23">
    <property type="entry name" value="GH10249P"/>
    <property type="match status" value="1"/>
</dbReference>
<accession>A0A5B0NRZ7</accession>
<sequence length="456" mass="48471">MSPSIISRCYNYFNKVTSEIPYITFSVSFGLMVDMATYGIMVPVLPFRLESTGYKNVPATSSYLIAAFAFGLIISSIPVGIFGEIVRSRKAPLLACLTFLAASLIMFWLSSSFAVLMIARIIQGFSGTAIWTLGLALICDVVPEARIGVIMGYVMIGWSIGTVGGPLAGGLLYDSLGYNSIFVFALIITAIDFFLRCLVQDKKCIQNNQAAAVINVELSDKEVKSTAESSDGSKPPSAARALLSLLTNSRFWTLCAITLVLGFSFGGLLDTGMTMLVKERYGLSSRGAALIFIAAVVPSFISSPMAGHYADKYGAKWPIVICLILGTPFFGLLSMNTSLAALITFIAFTGIFIMGIAAPIMQDLAEVVKATPGLGFAHVYGIFNMVYSTGAMVGPLVVGGLLGRMGIQNGWQIVSLVITGLCAACIIPAWLFLGGKKNTPSQASIPTSDSKLDSPV</sequence>
<dbReference type="InterPro" id="IPR050930">
    <property type="entry name" value="MFS_Vesicular_Transporter"/>
</dbReference>
<feature type="transmembrane region" description="Helical" evidence="6">
    <location>
        <begin position="373"/>
        <end position="398"/>
    </location>
</feature>
<evidence type="ECO:0000256" key="4">
    <source>
        <dbReference type="ARBA" id="ARBA00022989"/>
    </source>
</evidence>
<dbReference type="SUPFAM" id="SSF103473">
    <property type="entry name" value="MFS general substrate transporter"/>
    <property type="match status" value="1"/>
</dbReference>
<keyword evidence="5 6" id="KW-0472">Membrane</keyword>
<evidence type="ECO:0000256" key="5">
    <source>
        <dbReference type="ARBA" id="ARBA00023136"/>
    </source>
</evidence>
<dbReference type="OrthoDB" id="440553at2759"/>
<feature type="transmembrane region" description="Helical" evidence="6">
    <location>
        <begin position="117"/>
        <end position="138"/>
    </location>
</feature>
<comment type="subcellular location">
    <subcellularLocation>
        <location evidence="1">Membrane</location>
        <topology evidence="1">Multi-pass membrane protein</topology>
    </subcellularLocation>
</comment>
<dbReference type="InterPro" id="IPR036259">
    <property type="entry name" value="MFS_trans_sf"/>
</dbReference>
<feature type="domain" description="Major facilitator superfamily (MFS) profile" evidence="7">
    <location>
        <begin position="23"/>
        <end position="437"/>
    </location>
</feature>
<dbReference type="Gene3D" id="1.20.1250.20">
    <property type="entry name" value="MFS general substrate transporter like domains"/>
    <property type="match status" value="1"/>
</dbReference>
<feature type="transmembrane region" description="Helical" evidence="6">
    <location>
        <begin position="313"/>
        <end position="333"/>
    </location>
</feature>
<evidence type="ECO:0000313" key="11">
    <source>
        <dbReference type="Proteomes" id="UP000325313"/>
    </source>
</evidence>
<dbReference type="GO" id="GO:0016020">
    <property type="term" value="C:membrane"/>
    <property type="evidence" value="ECO:0007669"/>
    <property type="project" value="UniProtKB-SubCell"/>
</dbReference>
<keyword evidence="2" id="KW-0813">Transport</keyword>
<organism evidence="9 10">
    <name type="scientific">Puccinia graminis f. sp. tritici</name>
    <dbReference type="NCBI Taxonomy" id="56615"/>
    <lineage>
        <taxon>Eukaryota</taxon>
        <taxon>Fungi</taxon>
        <taxon>Dikarya</taxon>
        <taxon>Basidiomycota</taxon>
        <taxon>Pucciniomycotina</taxon>
        <taxon>Pucciniomycetes</taxon>
        <taxon>Pucciniales</taxon>
        <taxon>Pucciniaceae</taxon>
        <taxon>Puccinia</taxon>
    </lineage>
</organism>
<dbReference type="CDD" id="cd17325">
    <property type="entry name" value="MFS_MdtG_SLC18_like"/>
    <property type="match status" value="1"/>
</dbReference>
<feature type="transmembrane region" description="Helical" evidence="6">
    <location>
        <begin position="281"/>
        <end position="301"/>
    </location>
</feature>
<evidence type="ECO:0000256" key="6">
    <source>
        <dbReference type="SAM" id="Phobius"/>
    </source>
</evidence>
<dbReference type="PROSITE" id="PS50850">
    <property type="entry name" value="MFS"/>
    <property type="match status" value="1"/>
</dbReference>
<gene>
    <name evidence="9" type="ORF">PGT21_033801</name>
    <name evidence="8" type="ORF">PGTUg99_035298</name>
</gene>
<name>A0A5B0NRZ7_PUCGR</name>
<reference evidence="10 11" key="1">
    <citation type="submission" date="2019-05" db="EMBL/GenBank/DDBJ databases">
        <title>Emergence of the Ug99 lineage of the wheat stem rust pathogen through somatic hybridization.</title>
        <authorList>
            <person name="Li F."/>
            <person name="Upadhyaya N.M."/>
            <person name="Sperschneider J."/>
            <person name="Matny O."/>
            <person name="Nguyen-Phuc H."/>
            <person name="Mago R."/>
            <person name="Raley C."/>
            <person name="Miller M.E."/>
            <person name="Silverstein K.A.T."/>
            <person name="Henningsen E."/>
            <person name="Hirsch C.D."/>
            <person name="Visser B."/>
            <person name="Pretorius Z.A."/>
            <person name="Steffenson B.J."/>
            <person name="Schwessinger B."/>
            <person name="Dodds P.N."/>
            <person name="Figueroa M."/>
        </authorList>
    </citation>
    <scope>NUCLEOTIDE SEQUENCE [LARGE SCALE GENOMIC DNA]</scope>
    <source>
        <strain evidence="9">21-0</strain>
        <strain evidence="8 11">Ug99</strain>
    </source>
</reference>
<dbReference type="AlphaFoldDB" id="A0A5B0NRZ7"/>
<dbReference type="Gene3D" id="1.20.1720.10">
    <property type="entry name" value="Multidrug resistance protein D"/>
    <property type="match status" value="1"/>
</dbReference>
<feature type="transmembrane region" description="Helical" evidence="6">
    <location>
        <begin position="339"/>
        <end position="361"/>
    </location>
</feature>
<evidence type="ECO:0000313" key="9">
    <source>
        <dbReference type="EMBL" id="KAA1091442.1"/>
    </source>
</evidence>
<dbReference type="Pfam" id="PF07690">
    <property type="entry name" value="MFS_1"/>
    <property type="match status" value="1"/>
</dbReference>
<dbReference type="PANTHER" id="PTHR23506">
    <property type="entry name" value="GH10249P"/>
    <property type="match status" value="1"/>
</dbReference>
<feature type="transmembrane region" description="Helical" evidence="6">
    <location>
        <begin position="178"/>
        <end position="199"/>
    </location>
</feature>
<evidence type="ECO:0000313" key="10">
    <source>
        <dbReference type="Proteomes" id="UP000324748"/>
    </source>
</evidence>
<dbReference type="GO" id="GO:0022857">
    <property type="term" value="F:transmembrane transporter activity"/>
    <property type="evidence" value="ECO:0007669"/>
    <property type="project" value="InterPro"/>
</dbReference>
<evidence type="ECO:0000256" key="3">
    <source>
        <dbReference type="ARBA" id="ARBA00022692"/>
    </source>
</evidence>
<feature type="transmembrane region" description="Helical" evidence="6">
    <location>
        <begin position="93"/>
        <end position="111"/>
    </location>
</feature>
<dbReference type="InterPro" id="IPR020846">
    <property type="entry name" value="MFS_dom"/>
</dbReference>
<dbReference type="Proteomes" id="UP000324748">
    <property type="component" value="Unassembled WGS sequence"/>
</dbReference>
<feature type="transmembrane region" description="Helical" evidence="6">
    <location>
        <begin position="410"/>
        <end position="433"/>
    </location>
</feature>
<feature type="transmembrane region" description="Helical" evidence="6">
    <location>
        <begin position="20"/>
        <end position="41"/>
    </location>
</feature>
<dbReference type="Proteomes" id="UP000325313">
    <property type="component" value="Unassembled WGS sequence"/>
</dbReference>
<evidence type="ECO:0000313" key="8">
    <source>
        <dbReference type="EMBL" id="KAA1076079.1"/>
    </source>
</evidence>
<dbReference type="EMBL" id="VDEP01000471">
    <property type="protein sequence ID" value="KAA1076079.1"/>
    <property type="molecule type" value="Genomic_DNA"/>
</dbReference>
<dbReference type="EMBL" id="VSWC01000092">
    <property type="protein sequence ID" value="KAA1091442.1"/>
    <property type="molecule type" value="Genomic_DNA"/>
</dbReference>
<evidence type="ECO:0000256" key="2">
    <source>
        <dbReference type="ARBA" id="ARBA00022448"/>
    </source>
</evidence>
<feature type="transmembrane region" description="Helical" evidence="6">
    <location>
        <begin position="61"/>
        <end position="81"/>
    </location>
</feature>
<dbReference type="InterPro" id="IPR011701">
    <property type="entry name" value="MFS"/>
</dbReference>
<feature type="transmembrane region" description="Helical" evidence="6">
    <location>
        <begin position="150"/>
        <end position="172"/>
    </location>
</feature>
<feature type="transmembrane region" description="Helical" evidence="6">
    <location>
        <begin position="251"/>
        <end position="269"/>
    </location>
</feature>
<evidence type="ECO:0000259" key="7">
    <source>
        <dbReference type="PROSITE" id="PS50850"/>
    </source>
</evidence>